<reference evidence="1 2" key="1">
    <citation type="submission" date="2024-09" db="EMBL/GenBank/DDBJ databases">
        <title>Rethinking Asexuality: The Enigmatic Case of Functional Sexual Genes in Lepraria (Stereocaulaceae).</title>
        <authorList>
            <person name="Doellman M."/>
            <person name="Sun Y."/>
            <person name="Barcenas-Pena A."/>
            <person name="Lumbsch H.T."/>
            <person name="Grewe F."/>
        </authorList>
    </citation>
    <scope>NUCLEOTIDE SEQUENCE [LARGE SCALE GENOMIC DNA]</scope>
    <source>
        <strain evidence="1 2">Grewe 0041</strain>
    </source>
</reference>
<evidence type="ECO:0000313" key="1">
    <source>
        <dbReference type="EMBL" id="KAL2049999.1"/>
    </source>
</evidence>
<proteinExistence type="predicted"/>
<comment type="caution">
    <text evidence="1">The sequence shown here is derived from an EMBL/GenBank/DDBJ whole genome shotgun (WGS) entry which is preliminary data.</text>
</comment>
<accession>A0ABR4AZE5</accession>
<keyword evidence="2" id="KW-1185">Reference proteome</keyword>
<dbReference type="EMBL" id="JBHFEH010000054">
    <property type="protein sequence ID" value="KAL2049999.1"/>
    <property type="molecule type" value="Genomic_DNA"/>
</dbReference>
<evidence type="ECO:0000313" key="2">
    <source>
        <dbReference type="Proteomes" id="UP001590951"/>
    </source>
</evidence>
<dbReference type="Proteomes" id="UP001590951">
    <property type="component" value="Unassembled WGS sequence"/>
</dbReference>
<name>A0ABR4AZE5_9LECA</name>
<organism evidence="1 2">
    <name type="scientific">Lepraria finkii</name>
    <dbReference type="NCBI Taxonomy" id="1340010"/>
    <lineage>
        <taxon>Eukaryota</taxon>
        <taxon>Fungi</taxon>
        <taxon>Dikarya</taxon>
        <taxon>Ascomycota</taxon>
        <taxon>Pezizomycotina</taxon>
        <taxon>Lecanoromycetes</taxon>
        <taxon>OSLEUM clade</taxon>
        <taxon>Lecanoromycetidae</taxon>
        <taxon>Lecanorales</taxon>
        <taxon>Lecanorineae</taxon>
        <taxon>Stereocaulaceae</taxon>
        <taxon>Lepraria</taxon>
    </lineage>
</organism>
<protein>
    <submittedName>
        <fullName evidence="1">Uncharacterized protein</fullName>
    </submittedName>
</protein>
<gene>
    <name evidence="1" type="ORF">ABVK25_009726</name>
</gene>
<sequence>MAIIECDITYCAICGAPIENSYLEEAWEDSPLWFSGFIATTVDMFNSEFKENTIHNKSNFKDKNTERYDDSHELSGYGDDESTVKLNWPNHSFGAADFQHENGWEHVDASKSCESDPINIAHVTEYTLIYLRPMPNGTKDDQETMKLIKNLANLPSELQLMVVEQLGSSRFENPALRCTRICLLDFWRELFIKVTPRLCDLEPPFLYVKKG</sequence>